<sequence>MSDQHHHPDLPEQSRSTPGKALPWLETGDDTDTLADLEASVRAALRRFSTAGMSRGGLLRALQRLQAIVNQAQAMQAEAVAEFDRTADQPSHVSLELSLGLVVSKHTAQYQIGLARALTTRLPQTLEAMRRGEIDSWKASRIYEPTVVLSDEKAREVDAIMAARIAGKDPSGLRRSTNLAVARVDPDGHAERCAQRRAQRRVELIPMEDGMVNLSSHLPVEEGVAAYTRIDTEAKRRRKRDRSKTLDQHRADFHTELLLADHGASTAPPRAEVFIYMDLYTWLGLNNHPAEMAGGGVIPAWLARRIAAGGNTTLRRIITDPDTGQILSVGRDRYRPPAALSRLVSARDRECRLPTCHRPAQHCETDHVDDWYALHGDTADDNLTALCTRDHHTKDLPGWSYHLDKHTGTFTVTTPTNDHYTSNPEPLHLPRTNPLHDDSSDVPDINPPDSRRPHANSADDNPPEDKPIDDGEHPPF</sequence>
<feature type="compositionally biased region" description="Basic and acidic residues" evidence="1">
    <location>
        <begin position="1"/>
        <end position="12"/>
    </location>
</feature>
<evidence type="ECO:0000256" key="1">
    <source>
        <dbReference type="SAM" id="MobiDB-lite"/>
    </source>
</evidence>
<feature type="domain" description="DUF222" evidence="2">
    <location>
        <begin position="60"/>
        <end position="348"/>
    </location>
</feature>
<feature type="region of interest" description="Disordered" evidence="1">
    <location>
        <begin position="1"/>
        <end position="27"/>
    </location>
</feature>
<dbReference type="RefSeq" id="WP_378267765.1">
    <property type="nucleotide sequence ID" value="NZ_JBHUKR010000013.1"/>
</dbReference>
<name>A0ABW5FYJ1_9PSEU</name>
<comment type="caution">
    <text evidence="3">The sequence shown here is derived from an EMBL/GenBank/DDBJ whole genome shotgun (WGS) entry which is preliminary data.</text>
</comment>
<feature type="compositionally biased region" description="Polar residues" evidence="1">
    <location>
        <begin position="414"/>
        <end position="424"/>
    </location>
</feature>
<organism evidence="3 4">
    <name type="scientific">Amycolatopsis pigmentata</name>
    <dbReference type="NCBI Taxonomy" id="450801"/>
    <lineage>
        <taxon>Bacteria</taxon>
        <taxon>Bacillati</taxon>
        <taxon>Actinomycetota</taxon>
        <taxon>Actinomycetes</taxon>
        <taxon>Pseudonocardiales</taxon>
        <taxon>Pseudonocardiaceae</taxon>
        <taxon>Amycolatopsis</taxon>
    </lineage>
</organism>
<dbReference type="Proteomes" id="UP001597417">
    <property type="component" value="Unassembled WGS sequence"/>
</dbReference>
<evidence type="ECO:0000313" key="3">
    <source>
        <dbReference type="EMBL" id="MFD2419735.1"/>
    </source>
</evidence>
<protein>
    <submittedName>
        <fullName evidence="3">DUF222 domain-containing protein</fullName>
    </submittedName>
</protein>
<dbReference type="CDD" id="cd00085">
    <property type="entry name" value="HNHc"/>
    <property type="match status" value="1"/>
</dbReference>
<dbReference type="InterPro" id="IPR003615">
    <property type="entry name" value="HNH_nuc"/>
</dbReference>
<feature type="region of interest" description="Disordered" evidence="1">
    <location>
        <begin position="414"/>
        <end position="476"/>
    </location>
</feature>
<proteinExistence type="predicted"/>
<feature type="compositionally biased region" description="Basic and acidic residues" evidence="1">
    <location>
        <begin position="463"/>
        <end position="476"/>
    </location>
</feature>
<accession>A0ABW5FYJ1</accession>
<dbReference type="EMBL" id="JBHUKR010000013">
    <property type="protein sequence ID" value="MFD2419735.1"/>
    <property type="molecule type" value="Genomic_DNA"/>
</dbReference>
<evidence type="ECO:0000313" key="4">
    <source>
        <dbReference type="Proteomes" id="UP001597417"/>
    </source>
</evidence>
<reference evidence="4" key="1">
    <citation type="journal article" date="2019" name="Int. J. Syst. Evol. Microbiol.">
        <title>The Global Catalogue of Microorganisms (GCM) 10K type strain sequencing project: providing services to taxonomists for standard genome sequencing and annotation.</title>
        <authorList>
            <consortium name="The Broad Institute Genomics Platform"/>
            <consortium name="The Broad Institute Genome Sequencing Center for Infectious Disease"/>
            <person name="Wu L."/>
            <person name="Ma J."/>
        </authorList>
    </citation>
    <scope>NUCLEOTIDE SEQUENCE [LARGE SCALE GENOMIC DNA]</scope>
    <source>
        <strain evidence="4">CGMCC 4.7645</strain>
    </source>
</reference>
<dbReference type="Pfam" id="PF02720">
    <property type="entry name" value="DUF222"/>
    <property type="match status" value="1"/>
</dbReference>
<keyword evidence="4" id="KW-1185">Reference proteome</keyword>
<gene>
    <name evidence="3" type="ORF">ACFSXZ_25730</name>
</gene>
<evidence type="ECO:0000259" key="2">
    <source>
        <dbReference type="Pfam" id="PF02720"/>
    </source>
</evidence>
<dbReference type="InterPro" id="IPR003870">
    <property type="entry name" value="DUF222"/>
</dbReference>